<evidence type="ECO:0000256" key="9">
    <source>
        <dbReference type="ARBA" id="ARBA00023125"/>
    </source>
</evidence>
<comment type="subunit">
    <text evidence="12">Homodimer which binds Holliday junction (HJ) DNA. The HJ becomes 2-fold symmetrical on binding to RuvC with unstacked arms; it has a different conformation from HJ DNA in complex with RuvA. In the full resolvosome a probable DNA-RuvA(4)-RuvB(12)-RuvC(2) complex forms which resolves the HJ.</text>
</comment>
<dbReference type="PRINTS" id="PR00696">
    <property type="entry name" value="RSOLVASERUVC"/>
</dbReference>
<sequence>MSPSLVIAGVDPGLARTGYGIIRGQGDGWQVLASGTIETEAGEPIAQRMLALYRALSDLFGRHGPDVVAVEQLFLNRNRRSAIMVGEARGIVLLAAAQAAARVVELTPQAVKLAITGQGRGDKHQVAYMVRHLLHLRRPLAPDEGDALAVALCAGYQIEAPVVGP</sequence>
<dbReference type="Gene3D" id="3.30.420.10">
    <property type="entry name" value="Ribonuclease H-like superfamily/Ribonuclease H"/>
    <property type="match status" value="1"/>
</dbReference>
<evidence type="ECO:0000256" key="11">
    <source>
        <dbReference type="ARBA" id="ARBA00023204"/>
    </source>
</evidence>
<evidence type="ECO:0000256" key="8">
    <source>
        <dbReference type="ARBA" id="ARBA00022842"/>
    </source>
</evidence>
<dbReference type="HAMAP" id="MF_00034">
    <property type="entry name" value="RuvC"/>
    <property type="match status" value="1"/>
</dbReference>
<keyword evidence="5 12" id="KW-0255">Endonuclease</keyword>
<keyword evidence="9 12" id="KW-0238">DNA-binding</keyword>
<comment type="cofactor">
    <cofactor evidence="12">
        <name>Mg(2+)</name>
        <dbReference type="ChEBI" id="CHEBI:18420"/>
    </cofactor>
    <text evidence="12">Binds 2 Mg(2+) ion per subunit.</text>
</comment>
<dbReference type="NCBIfam" id="TIGR00228">
    <property type="entry name" value="ruvC"/>
    <property type="match status" value="1"/>
</dbReference>
<keyword evidence="2 12" id="KW-0963">Cytoplasm</keyword>
<comment type="function">
    <text evidence="12">The RuvA-RuvB-RuvC complex processes Holliday junction (HJ) DNA during genetic recombination and DNA repair. Endonuclease that resolves HJ intermediates. Cleaves cruciform DNA by making single-stranded nicks across the HJ at symmetrical positions within the homologous arms, yielding a 5'-phosphate and a 3'-hydroxyl group; requires a central core of homology in the junction. The consensus cleavage sequence is 5'-(A/T)TT(C/G)-3'. Cleavage occurs on the 3'-side of the TT dinucleotide at the point of strand exchange. HJ branch migration catalyzed by RuvA-RuvB allows RuvC to scan DNA until it finds its consensus sequence, where it cleaves and resolves the cruciform DNA.</text>
</comment>
<gene>
    <name evidence="12 14" type="primary">ruvC</name>
    <name evidence="14" type="ORF">VLY81_06480</name>
</gene>
<feature type="binding site" evidence="12">
    <location>
        <position position="71"/>
    </location>
    <ligand>
        <name>Mg(2+)</name>
        <dbReference type="ChEBI" id="CHEBI:18420"/>
        <label>2</label>
    </ligand>
</feature>
<evidence type="ECO:0000256" key="13">
    <source>
        <dbReference type="NCBIfam" id="TIGR00228"/>
    </source>
</evidence>
<dbReference type="InterPro" id="IPR002176">
    <property type="entry name" value="X-over_junc_endoDNase_RuvC"/>
</dbReference>
<dbReference type="CDD" id="cd16962">
    <property type="entry name" value="RuvC"/>
    <property type="match status" value="1"/>
</dbReference>
<dbReference type="Proteomes" id="UP001333102">
    <property type="component" value="Chromosome"/>
</dbReference>
<dbReference type="InterPro" id="IPR036397">
    <property type="entry name" value="RNaseH_sf"/>
</dbReference>
<dbReference type="EC" id="3.1.21.10" evidence="12 13"/>
<dbReference type="Pfam" id="PF02075">
    <property type="entry name" value="RuvC"/>
    <property type="match status" value="1"/>
</dbReference>
<evidence type="ECO:0000256" key="3">
    <source>
        <dbReference type="ARBA" id="ARBA00022722"/>
    </source>
</evidence>
<dbReference type="RefSeq" id="WP_324670203.1">
    <property type="nucleotide sequence ID" value="NZ_CP141614.1"/>
</dbReference>
<feature type="active site" evidence="12">
    <location>
        <position position="11"/>
    </location>
</feature>
<evidence type="ECO:0000256" key="6">
    <source>
        <dbReference type="ARBA" id="ARBA00022763"/>
    </source>
</evidence>
<keyword evidence="11 12" id="KW-0234">DNA repair</keyword>
<comment type="subcellular location">
    <subcellularLocation>
        <location evidence="12">Cytoplasm</location>
    </subcellularLocation>
</comment>
<keyword evidence="4 12" id="KW-0479">Metal-binding</keyword>
<keyword evidence="15" id="KW-1185">Reference proteome</keyword>
<feature type="binding site" evidence="12">
    <location>
        <position position="11"/>
    </location>
    <ligand>
        <name>Mg(2+)</name>
        <dbReference type="ChEBI" id="CHEBI:18420"/>
        <label>1</label>
    </ligand>
</feature>
<keyword evidence="7 12" id="KW-0378">Hydrolase</keyword>
<dbReference type="InterPro" id="IPR012337">
    <property type="entry name" value="RNaseH-like_sf"/>
</dbReference>
<evidence type="ECO:0000256" key="10">
    <source>
        <dbReference type="ARBA" id="ARBA00023172"/>
    </source>
</evidence>
<comment type="catalytic activity">
    <reaction evidence="12">
        <text>Endonucleolytic cleavage at a junction such as a reciprocal single-stranded crossover between two homologous DNA duplexes (Holliday junction).</text>
        <dbReference type="EC" id="3.1.21.10"/>
    </reaction>
</comment>
<dbReference type="SUPFAM" id="SSF53098">
    <property type="entry name" value="Ribonuclease H-like"/>
    <property type="match status" value="1"/>
</dbReference>
<protein>
    <recommendedName>
        <fullName evidence="12 13">Crossover junction endodeoxyribonuclease RuvC</fullName>
        <ecNumber evidence="12 13">3.1.21.10</ecNumber>
    </recommendedName>
    <alternativeName>
        <fullName evidence="12">Holliday junction nuclease RuvC</fullName>
    </alternativeName>
    <alternativeName>
        <fullName evidence="12">Holliday junction resolvase RuvC</fullName>
    </alternativeName>
</protein>
<keyword evidence="6 12" id="KW-0227">DNA damage</keyword>
<evidence type="ECO:0000256" key="1">
    <source>
        <dbReference type="ARBA" id="ARBA00009518"/>
    </source>
</evidence>
<dbReference type="PANTHER" id="PTHR30194">
    <property type="entry name" value="CROSSOVER JUNCTION ENDODEOXYRIBONUCLEASE RUVC"/>
    <property type="match status" value="1"/>
</dbReference>
<evidence type="ECO:0000256" key="7">
    <source>
        <dbReference type="ARBA" id="ARBA00022801"/>
    </source>
</evidence>
<evidence type="ECO:0000256" key="5">
    <source>
        <dbReference type="ARBA" id="ARBA00022759"/>
    </source>
</evidence>
<evidence type="ECO:0000313" key="14">
    <source>
        <dbReference type="EMBL" id="WRP15795.1"/>
    </source>
</evidence>
<dbReference type="PANTHER" id="PTHR30194:SF3">
    <property type="entry name" value="CROSSOVER JUNCTION ENDODEOXYRIBONUCLEASE RUVC"/>
    <property type="match status" value="1"/>
</dbReference>
<evidence type="ECO:0000256" key="12">
    <source>
        <dbReference type="HAMAP-Rule" id="MF_00034"/>
    </source>
</evidence>
<keyword evidence="10 12" id="KW-0233">DNA recombination</keyword>
<keyword evidence="3 12" id="KW-0540">Nuclease</keyword>
<dbReference type="EMBL" id="CP141614">
    <property type="protein sequence ID" value="WRP15795.1"/>
    <property type="molecule type" value="Genomic_DNA"/>
</dbReference>
<evidence type="ECO:0000256" key="2">
    <source>
        <dbReference type="ARBA" id="ARBA00022490"/>
    </source>
</evidence>
<feature type="active site" evidence="12">
    <location>
        <position position="71"/>
    </location>
</feature>
<reference evidence="15" key="1">
    <citation type="submission" date="2023-12" db="EMBL/GenBank/DDBJ databases">
        <title>Novel isolates from deep terrestrial aquifers shed light on the physiology and ecology of the class Limnochordia.</title>
        <authorList>
            <person name="Karnachuk O.V."/>
            <person name="Lukina A.P."/>
            <person name="Avakyan M.R."/>
            <person name="Kadnikov V."/>
            <person name="Begmatov S."/>
            <person name="Beletsky A.V."/>
            <person name="Mardanov A.V."/>
            <person name="Ravin N.V."/>
        </authorList>
    </citation>
    <scope>NUCLEOTIDE SEQUENCE [LARGE SCALE GENOMIC DNA]</scope>
    <source>
        <strain evidence="15">LN</strain>
    </source>
</reference>
<evidence type="ECO:0000313" key="15">
    <source>
        <dbReference type="Proteomes" id="UP001333102"/>
    </source>
</evidence>
<comment type="similarity">
    <text evidence="1 12">Belongs to the RuvC family.</text>
</comment>
<name>A0ABZ1BT53_9FIRM</name>
<evidence type="ECO:0000256" key="4">
    <source>
        <dbReference type="ARBA" id="ARBA00022723"/>
    </source>
</evidence>
<keyword evidence="8 12" id="KW-0460">Magnesium</keyword>
<accession>A0ABZ1BT53</accession>
<feature type="binding site" evidence="12">
    <location>
        <position position="143"/>
    </location>
    <ligand>
        <name>Mg(2+)</name>
        <dbReference type="ChEBI" id="CHEBI:18420"/>
        <label>1</label>
    </ligand>
</feature>
<feature type="active site" evidence="12">
    <location>
        <position position="143"/>
    </location>
</feature>
<proteinExistence type="inferred from homology"/>
<organism evidence="14 15">
    <name type="scientific">Geochorda subterranea</name>
    <dbReference type="NCBI Taxonomy" id="3109564"/>
    <lineage>
        <taxon>Bacteria</taxon>
        <taxon>Bacillati</taxon>
        <taxon>Bacillota</taxon>
        <taxon>Limnochordia</taxon>
        <taxon>Limnochordales</taxon>
        <taxon>Geochordaceae</taxon>
        <taxon>Geochorda</taxon>
    </lineage>
</organism>